<reference evidence="2" key="1">
    <citation type="submission" date="2020-06" db="EMBL/GenBank/DDBJ databases">
        <authorList>
            <person name="Li T."/>
            <person name="Hu X."/>
            <person name="Zhang T."/>
            <person name="Song X."/>
            <person name="Zhang H."/>
            <person name="Dai N."/>
            <person name="Sheng W."/>
            <person name="Hou X."/>
            <person name="Wei L."/>
        </authorList>
    </citation>
    <scope>NUCLEOTIDE SEQUENCE</scope>
    <source>
        <strain evidence="2">G01</strain>
        <tissue evidence="2">Leaf</tissue>
    </source>
</reference>
<dbReference type="AlphaFoldDB" id="A0AAW2L606"/>
<comment type="caution">
    <text evidence="2">The sequence shown here is derived from an EMBL/GenBank/DDBJ whole genome shotgun (WGS) entry which is preliminary data.</text>
</comment>
<evidence type="ECO:0000256" key="1">
    <source>
        <dbReference type="SAM" id="MobiDB-lite"/>
    </source>
</evidence>
<organism evidence="2">
    <name type="scientific">Sesamum angustifolium</name>
    <dbReference type="NCBI Taxonomy" id="2727405"/>
    <lineage>
        <taxon>Eukaryota</taxon>
        <taxon>Viridiplantae</taxon>
        <taxon>Streptophyta</taxon>
        <taxon>Embryophyta</taxon>
        <taxon>Tracheophyta</taxon>
        <taxon>Spermatophyta</taxon>
        <taxon>Magnoliopsida</taxon>
        <taxon>eudicotyledons</taxon>
        <taxon>Gunneridae</taxon>
        <taxon>Pentapetalae</taxon>
        <taxon>asterids</taxon>
        <taxon>lamiids</taxon>
        <taxon>Lamiales</taxon>
        <taxon>Pedaliaceae</taxon>
        <taxon>Sesamum</taxon>
    </lineage>
</organism>
<gene>
    <name evidence="2" type="ORF">Sangu_2245100</name>
</gene>
<dbReference type="EMBL" id="JACGWK010000015">
    <property type="protein sequence ID" value="KAL0314007.1"/>
    <property type="molecule type" value="Genomic_DNA"/>
</dbReference>
<accession>A0AAW2L606</accession>
<proteinExistence type="predicted"/>
<feature type="region of interest" description="Disordered" evidence="1">
    <location>
        <begin position="1"/>
        <end position="40"/>
    </location>
</feature>
<reference evidence="2" key="2">
    <citation type="journal article" date="2024" name="Plant">
        <title>Genomic evolution and insights into agronomic trait innovations of Sesamum species.</title>
        <authorList>
            <person name="Miao H."/>
            <person name="Wang L."/>
            <person name="Qu L."/>
            <person name="Liu H."/>
            <person name="Sun Y."/>
            <person name="Le M."/>
            <person name="Wang Q."/>
            <person name="Wei S."/>
            <person name="Zheng Y."/>
            <person name="Lin W."/>
            <person name="Duan Y."/>
            <person name="Cao H."/>
            <person name="Xiong S."/>
            <person name="Wang X."/>
            <person name="Wei L."/>
            <person name="Li C."/>
            <person name="Ma Q."/>
            <person name="Ju M."/>
            <person name="Zhao R."/>
            <person name="Li G."/>
            <person name="Mu C."/>
            <person name="Tian Q."/>
            <person name="Mei H."/>
            <person name="Zhang T."/>
            <person name="Gao T."/>
            <person name="Zhang H."/>
        </authorList>
    </citation>
    <scope>NUCLEOTIDE SEQUENCE</scope>
    <source>
        <strain evidence="2">G01</strain>
    </source>
</reference>
<name>A0AAW2L606_9LAMI</name>
<protein>
    <submittedName>
        <fullName evidence="2">Uncharacterized protein</fullName>
    </submittedName>
</protein>
<evidence type="ECO:0000313" key="2">
    <source>
        <dbReference type="EMBL" id="KAL0314007.1"/>
    </source>
</evidence>
<sequence>MNEEEDPQSPVGPIQKHDPVDVDPLQAVHARHPRKPPPRMIYPAWKTRVREVPSAAQTSIRRRTPNA</sequence>